<protein>
    <submittedName>
        <fullName evidence="1">Uncharacterized protein</fullName>
    </submittedName>
</protein>
<dbReference type="PATRIC" id="fig|717961.3.peg.10"/>
<dbReference type="AlphaFoldDB" id="D4MHL2"/>
<name>D4MHL2_9FIRM</name>
<evidence type="ECO:0000313" key="1">
    <source>
        <dbReference type="EMBL" id="CBL33245.1"/>
    </source>
</evidence>
<reference evidence="1 2" key="1">
    <citation type="submission" date="2010-03" db="EMBL/GenBank/DDBJ databases">
        <title>The genome sequence of Eubacterium siraeum V10Sc8a.</title>
        <authorList>
            <consortium name="metaHIT consortium -- http://www.metahit.eu/"/>
            <person name="Pajon A."/>
            <person name="Turner K."/>
            <person name="Parkhill J."/>
            <person name="Duncan S."/>
            <person name="Flint H."/>
        </authorList>
    </citation>
    <scope>NUCLEOTIDE SEQUENCE [LARGE SCALE GENOMIC DNA]</scope>
    <source>
        <strain evidence="1 2">V10Sc8a</strain>
    </source>
</reference>
<reference evidence="1 2" key="2">
    <citation type="submission" date="2010-03" db="EMBL/GenBank/DDBJ databases">
        <authorList>
            <person name="Pajon A."/>
        </authorList>
    </citation>
    <scope>NUCLEOTIDE SEQUENCE [LARGE SCALE GENOMIC DNA]</scope>
    <source>
        <strain evidence="1 2">V10Sc8a</strain>
    </source>
</reference>
<dbReference type="EMBL" id="FP929059">
    <property type="protein sequence ID" value="CBL33245.1"/>
    <property type="molecule type" value="Genomic_DNA"/>
</dbReference>
<accession>D4MHL2</accession>
<dbReference type="BioCyc" id="ESIR717961:G136L-7-MONOMER"/>
<organism evidence="1 2">
    <name type="scientific">[Eubacterium] siraeum V10Sc8a</name>
    <dbReference type="NCBI Taxonomy" id="717961"/>
    <lineage>
        <taxon>Bacteria</taxon>
        <taxon>Bacillati</taxon>
        <taxon>Bacillota</taxon>
        <taxon>Clostridia</taxon>
        <taxon>Eubacteriales</taxon>
        <taxon>Oscillospiraceae</taxon>
        <taxon>Oscillospiraceae incertae sedis</taxon>
    </lineage>
</organism>
<sequence length="58" mass="6746">MVLTEYNPSGSRPNFFGRQHLTFDKGRAWMPEVERPEFRKDAKQAERSYGKNVVLSEG</sequence>
<dbReference type="HOGENOM" id="CLU_2972716_0_0_9"/>
<dbReference type="Proteomes" id="UP000007050">
    <property type="component" value="Chromosome"/>
</dbReference>
<proteinExistence type="predicted"/>
<gene>
    <name evidence="1" type="ORF">ES1_00190</name>
</gene>
<evidence type="ECO:0000313" key="2">
    <source>
        <dbReference type="Proteomes" id="UP000007050"/>
    </source>
</evidence>
<dbReference type="KEGG" id="esr:ES1_00190"/>